<feature type="transmembrane region" description="Helical" evidence="9">
    <location>
        <begin position="319"/>
        <end position="339"/>
    </location>
</feature>
<evidence type="ECO:0000259" key="10">
    <source>
        <dbReference type="Pfam" id="PF01435"/>
    </source>
</evidence>
<feature type="transmembrane region" description="Helical" evidence="9">
    <location>
        <begin position="61"/>
        <end position="82"/>
    </location>
</feature>
<comment type="similarity">
    <text evidence="8">Belongs to the peptidase M48 family.</text>
</comment>
<feature type="active site" evidence="6">
    <location>
        <position position="274"/>
    </location>
</feature>
<evidence type="ECO:0000313" key="13">
    <source>
        <dbReference type="Proteomes" id="UP000057158"/>
    </source>
</evidence>
<keyword evidence="2 7" id="KW-0479">Metal-binding</keyword>
<evidence type="ECO:0000256" key="2">
    <source>
        <dbReference type="ARBA" id="ARBA00022723"/>
    </source>
</evidence>
<dbReference type="OrthoDB" id="9781930at2"/>
<keyword evidence="4 7" id="KW-0862">Zinc</keyword>
<gene>
    <name evidence="12" type="ORF">DSOUD_3055</name>
</gene>
<keyword evidence="9" id="KW-0472">Membrane</keyword>
<feature type="active site" description="Proton donor" evidence="6">
    <location>
        <position position="355"/>
    </location>
</feature>
<dbReference type="GO" id="GO:0071586">
    <property type="term" value="P:CAAX-box protein processing"/>
    <property type="evidence" value="ECO:0007669"/>
    <property type="project" value="InterPro"/>
</dbReference>
<evidence type="ECO:0000256" key="4">
    <source>
        <dbReference type="ARBA" id="ARBA00022833"/>
    </source>
</evidence>
<evidence type="ECO:0000256" key="6">
    <source>
        <dbReference type="PIRSR" id="PIRSR627057-1"/>
    </source>
</evidence>
<name>A0A0M5IRW0_9BACT</name>
<feature type="transmembrane region" description="Helical" evidence="9">
    <location>
        <begin position="287"/>
        <end position="307"/>
    </location>
</feature>
<evidence type="ECO:0000256" key="1">
    <source>
        <dbReference type="ARBA" id="ARBA00022670"/>
    </source>
</evidence>
<evidence type="ECO:0000256" key="7">
    <source>
        <dbReference type="PIRSR" id="PIRSR627057-2"/>
    </source>
</evidence>
<feature type="domain" description="Peptidase M48" evidence="10">
    <location>
        <begin position="209"/>
        <end position="408"/>
    </location>
</feature>
<proteinExistence type="inferred from homology"/>
<dbReference type="Pfam" id="PF16491">
    <property type="entry name" value="Peptidase_M48_N"/>
    <property type="match status" value="1"/>
</dbReference>
<keyword evidence="3 8" id="KW-0378">Hydrolase</keyword>
<dbReference type="PATRIC" id="fig|1603606.3.peg.3295"/>
<feature type="binding site" evidence="7">
    <location>
        <position position="273"/>
    </location>
    <ligand>
        <name>Zn(2+)</name>
        <dbReference type="ChEBI" id="CHEBI:29105"/>
        <note>catalytic</note>
    </ligand>
</feature>
<feature type="binding site" evidence="7">
    <location>
        <position position="277"/>
    </location>
    <ligand>
        <name>Zn(2+)</name>
        <dbReference type="ChEBI" id="CHEBI:29105"/>
        <note>catalytic</note>
    </ligand>
</feature>
<evidence type="ECO:0000256" key="5">
    <source>
        <dbReference type="ARBA" id="ARBA00023049"/>
    </source>
</evidence>
<evidence type="ECO:0000313" key="12">
    <source>
        <dbReference type="EMBL" id="ALC17781.1"/>
    </source>
</evidence>
<keyword evidence="9" id="KW-1133">Transmembrane helix</keyword>
<evidence type="ECO:0000259" key="11">
    <source>
        <dbReference type="Pfam" id="PF16491"/>
    </source>
</evidence>
<evidence type="ECO:0000256" key="9">
    <source>
        <dbReference type="SAM" id="Phobius"/>
    </source>
</evidence>
<feature type="transmembrane region" description="Helical" evidence="9">
    <location>
        <begin position="138"/>
        <end position="163"/>
    </location>
</feature>
<dbReference type="InterPro" id="IPR027057">
    <property type="entry name" value="CAXX_Prtase_1"/>
</dbReference>
<dbReference type="PANTHER" id="PTHR10120">
    <property type="entry name" value="CAAX PRENYL PROTEASE 1"/>
    <property type="match status" value="1"/>
</dbReference>
<feature type="binding site" evidence="7">
    <location>
        <position position="351"/>
    </location>
    <ligand>
        <name>Zn(2+)</name>
        <dbReference type="ChEBI" id="CHEBI:29105"/>
        <note>catalytic</note>
    </ligand>
</feature>
<accession>A0A0M5IRW0</accession>
<keyword evidence="13" id="KW-1185">Reference proteome</keyword>
<feature type="transmembrane region" description="Helical" evidence="9">
    <location>
        <begin position="94"/>
        <end position="118"/>
    </location>
</feature>
<dbReference type="AlphaFoldDB" id="A0A0M5IRW0"/>
<reference evidence="12 13" key="1">
    <citation type="submission" date="2015-07" db="EMBL/GenBank/DDBJ databases">
        <title>Isolation and Genomic Characterization of a Novel Halophilic Metal-Reducing Deltaproteobacterium from the Deep Subsurface.</title>
        <authorList>
            <person name="Badalamenti J.P."/>
            <person name="Summers Z.M."/>
            <person name="Gralnick J.A."/>
            <person name="Bond D.R."/>
        </authorList>
    </citation>
    <scope>NUCLEOTIDE SEQUENCE [LARGE SCALE GENOMIC DNA]</scope>
    <source>
        <strain evidence="12 13">WTL</strain>
    </source>
</reference>
<evidence type="ECO:0000256" key="3">
    <source>
        <dbReference type="ARBA" id="ARBA00022801"/>
    </source>
</evidence>
<protein>
    <submittedName>
        <fullName evidence="12">Peptidase M48</fullName>
    </submittedName>
</protein>
<dbReference type="InterPro" id="IPR032456">
    <property type="entry name" value="Peptidase_M48_N"/>
</dbReference>
<dbReference type="KEGG" id="des:DSOUD_3055"/>
<comment type="cofactor">
    <cofactor evidence="7 8">
        <name>Zn(2+)</name>
        <dbReference type="ChEBI" id="CHEBI:29105"/>
    </cofactor>
    <text evidence="7 8">Binds 1 zinc ion per subunit.</text>
</comment>
<dbReference type="STRING" id="1603606.DSOUD_3055"/>
<keyword evidence="5 8" id="KW-0482">Metalloprotease</keyword>
<keyword evidence="1 8" id="KW-0645">Protease</keyword>
<evidence type="ECO:0000256" key="8">
    <source>
        <dbReference type="RuleBase" id="RU003983"/>
    </source>
</evidence>
<feature type="domain" description="CAAX prenyl protease 1 N-terminal" evidence="11">
    <location>
        <begin position="23"/>
        <end position="200"/>
    </location>
</feature>
<dbReference type="GO" id="GO:0046872">
    <property type="term" value="F:metal ion binding"/>
    <property type="evidence" value="ECO:0007669"/>
    <property type="project" value="UniProtKB-KW"/>
</dbReference>
<feature type="transmembrane region" description="Helical" evidence="9">
    <location>
        <begin position="170"/>
        <end position="194"/>
    </location>
</feature>
<sequence length="423" mass="46920">MIPILLLYLLTLACRLLLRTLNLRHLARHGEIVPPGFEKAIDGQLLSRSCAYTGALSRLGLWQMLGGNLVLLAFLFGGGLVLYDRWIGDFVPSFVGGGVVFFLGLQLSATVFTLPFSFYRTFVIEERYGFNATTPRLWLADLLKSSLISAVILSLMTAAALALVAGSPQLWWLAVWVLFTLTSLFLILFSPVLIEPLFFKFEPVGREPLRTKIEGLTGRAGLRVSRVLQVDASRRSRHSNAYFTGIGRVKRIVLYDTLLEEMNDDEILAILAHEAGHWTLGHIRNRLLWSGLLSLAVCYGSFLLLGWKGLPGLLGLEQASFFARVVILAFVARLGAFFLTPAQSYLSRRHERQADDYAAALSGKPEALASALVKLSRNNLANLHPHPLYSAFYDSHPPVVQRVAQLDAAARGHRAPRKTKGRK</sequence>
<dbReference type="EMBL" id="CP010802">
    <property type="protein sequence ID" value="ALC17781.1"/>
    <property type="molecule type" value="Genomic_DNA"/>
</dbReference>
<keyword evidence="9" id="KW-0812">Transmembrane</keyword>
<dbReference type="InterPro" id="IPR001915">
    <property type="entry name" value="Peptidase_M48"/>
</dbReference>
<dbReference type="CDD" id="cd07343">
    <property type="entry name" value="M48A_Zmpste24p_like"/>
    <property type="match status" value="1"/>
</dbReference>
<dbReference type="Gene3D" id="3.30.2010.10">
    <property type="entry name" value="Metalloproteases ('zincins'), catalytic domain"/>
    <property type="match status" value="1"/>
</dbReference>
<dbReference type="GO" id="GO:0004222">
    <property type="term" value="F:metalloendopeptidase activity"/>
    <property type="evidence" value="ECO:0007669"/>
    <property type="project" value="InterPro"/>
</dbReference>
<dbReference type="Proteomes" id="UP000057158">
    <property type="component" value="Chromosome"/>
</dbReference>
<dbReference type="Pfam" id="PF01435">
    <property type="entry name" value="Peptidase_M48"/>
    <property type="match status" value="1"/>
</dbReference>
<organism evidence="12 13">
    <name type="scientific">Desulfuromonas soudanensis</name>
    <dbReference type="NCBI Taxonomy" id="1603606"/>
    <lineage>
        <taxon>Bacteria</taxon>
        <taxon>Pseudomonadati</taxon>
        <taxon>Thermodesulfobacteriota</taxon>
        <taxon>Desulfuromonadia</taxon>
        <taxon>Desulfuromonadales</taxon>
        <taxon>Desulfuromonadaceae</taxon>
        <taxon>Desulfuromonas</taxon>
    </lineage>
</organism>